<gene>
    <name evidence="6" type="ORF">BSL78_29487</name>
</gene>
<dbReference type="SMART" id="SM00129">
    <property type="entry name" value="KISc"/>
    <property type="match status" value="1"/>
</dbReference>
<dbReference type="InterPro" id="IPR036961">
    <property type="entry name" value="Kinesin_motor_dom_sf"/>
</dbReference>
<evidence type="ECO:0000256" key="1">
    <source>
        <dbReference type="ARBA" id="ARBA00022741"/>
    </source>
</evidence>
<dbReference type="PRINTS" id="PR00380">
    <property type="entry name" value="KINESINHEAVY"/>
</dbReference>
<organism evidence="6 7">
    <name type="scientific">Stichopus japonicus</name>
    <name type="common">Sea cucumber</name>
    <dbReference type="NCBI Taxonomy" id="307972"/>
    <lineage>
        <taxon>Eukaryota</taxon>
        <taxon>Metazoa</taxon>
        <taxon>Echinodermata</taxon>
        <taxon>Eleutherozoa</taxon>
        <taxon>Echinozoa</taxon>
        <taxon>Holothuroidea</taxon>
        <taxon>Aspidochirotacea</taxon>
        <taxon>Aspidochirotida</taxon>
        <taxon>Stichopodidae</taxon>
        <taxon>Apostichopus</taxon>
    </lineage>
</organism>
<dbReference type="GO" id="GO:0003777">
    <property type="term" value="F:microtubule motor activity"/>
    <property type="evidence" value="ECO:0007669"/>
    <property type="project" value="InterPro"/>
</dbReference>
<comment type="caution">
    <text evidence="3">Lacks conserved residue(s) required for the propagation of feature annotation.</text>
</comment>
<dbReference type="OrthoDB" id="2113965at2759"/>
<protein>
    <submittedName>
        <fullName evidence="6">Putative centromere-associated protein E</fullName>
    </submittedName>
</protein>
<proteinExistence type="inferred from homology"/>
<dbReference type="InterPro" id="IPR027417">
    <property type="entry name" value="P-loop_NTPase"/>
</dbReference>
<comment type="caution">
    <text evidence="6">The sequence shown here is derived from an EMBL/GenBank/DDBJ whole genome shotgun (WGS) entry which is preliminary data.</text>
</comment>
<dbReference type="GO" id="GO:0007018">
    <property type="term" value="P:microtubule-based movement"/>
    <property type="evidence" value="ECO:0007669"/>
    <property type="project" value="InterPro"/>
</dbReference>
<evidence type="ECO:0000313" key="7">
    <source>
        <dbReference type="Proteomes" id="UP000230750"/>
    </source>
</evidence>
<dbReference type="GO" id="GO:0008017">
    <property type="term" value="F:microtubule binding"/>
    <property type="evidence" value="ECO:0007669"/>
    <property type="project" value="InterPro"/>
</dbReference>
<dbReference type="SUPFAM" id="SSF52540">
    <property type="entry name" value="P-loop containing nucleoside triphosphate hydrolases"/>
    <property type="match status" value="1"/>
</dbReference>
<sequence length="668" mass="76350">MNIEVFGRTRPLLRGETSNPVFKVLENTVEVAETSHSFREWFDADFSNRDLYQTCLAQMVDLFLTGYNLSFFCLGESQSGRSFTLLGDNQSQNGVTHFAIQDLLQNIKQSAEDLQKKGPYFSTKKISSLSKIRWSANVITEYCCSYEKYEVYKEVNATSIPVADEDNIFINLKNGWNRRTNGHADNEDKGTVIIQFEAVTDNNQFGFPHRSFLTLVELPAFDSFKTDGQESRKDDEKQIDKTLNAMKKLLDGLSRSPEETEGLDFSESKAVNLLQDSFGGNSKTKVMVHFKPTSTEASVRNLLQFSSLLSQVKNYFILNDVAAQGLIGGMRARQLSLQRRLGAQSSQMTVNRDPPGNEAEVSRLRMENQYLSRKLDRLENQFSDVVAAKEDLSSRLISSEEERLRRQDHSWISRSKTATTEMGYTKKTFELKTSDIYFFVGVADIAFNHKFLLCTFQLMSCESQLLQERIERRRAASNVSQTHNLSMQYAELEDNYAGLIRKHDQEVKRNRELGMELLNLLNAEVALLQQQGNLKNSETEDLRKIKDIALGLAADREKVNDVPLRDLAGILSGDTVQFRRETEKMKMVYEQQQTTLENQIKMLNDSVQKSKVQALDAQRKLAQQEVELMMKKEEGKEMGREISSLIFRLKRRIVNTGEDFKSISTMSL</sequence>
<dbReference type="PANTHER" id="PTHR22106">
    <property type="entry name" value="COILED-COIL DOMAIN-CONTAINING PROTEIN 78"/>
    <property type="match status" value="1"/>
</dbReference>
<name>A0A2G8JD77_STIJA</name>
<keyword evidence="2" id="KW-0067">ATP-binding</keyword>
<dbReference type="PANTHER" id="PTHR22106:SF5">
    <property type="entry name" value="COILED-COIL DOMAIN-CONTAINING PROTEIN 78"/>
    <property type="match status" value="1"/>
</dbReference>
<dbReference type="STRING" id="307972.A0A2G8JD77"/>
<accession>A0A2G8JD77</accession>
<keyword evidence="1" id="KW-0547">Nucleotide-binding</keyword>
<dbReference type="GO" id="GO:0005524">
    <property type="term" value="F:ATP binding"/>
    <property type="evidence" value="ECO:0007669"/>
    <property type="project" value="UniProtKB-KW"/>
</dbReference>
<comment type="similarity">
    <text evidence="3">Belongs to the TRAFAC class myosin-kinesin ATPase superfamily. Kinesin family.</text>
</comment>
<feature type="domain" description="Kinesin motor" evidence="5">
    <location>
        <begin position="2"/>
        <end position="113"/>
    </location>
</feature>
<evidence type="ECO:0000313" key="6">
    <source>
        <dbReference type="EMBL" id="PIK33695.1"/>
    </source>
</evidence>
<evidence type="ECO:0000256" key="3">
    <source>
        <dbReference type="PROSITE-ProRule" id="PRU00283"/>
    </source>
</evidence>
<keyword evidence="7" id="KW-1185">Reference proteome</keyword>
<dbReference type="GO" id="GO:0005737">
    <property type="term" value="C:cytoplasm"/>
    <property type="evidence" value="ECO:0007669"/>
    <property type="project" value="TreeGrafter"/>
</dbReference>
<evidence type="ECO:0000259" key="5">
    <source>
        <dbReference type="PROSITE" id="PS50067"/>
    </source>
</evidence>
<dbReference type="Gene3D" id="3.40.850.10">
    <property type="entry name" value="Kinesin motor domain"/>
    <property type="match status" value="1"/>
</dbReference>
<evidence type="ECO:0000256" key="4">
    <source>
        <dbReference type="SAM" id="Coils"/>
    </source>
</evidence>
<dbReference type="Pfam" id="PF00225">
    <property type="entry name" value="Kinesin"/>
    <property type="match status" value="1"/>
</dbReference>
<dbReference type="Proteomes" id="UP000230750">
    <property type="component" value="Unassembled WGS sequence"/>
</dbReference>
<dbReference type="InterPro" id="IPR001752">
    <property type="entry name" value="Kinesin_motor_dom"/>
</dbReference>
<reference evidence="6 7" key="1">
    <citation type="journal article" date="2017" name="PLoS Biol.">
        <title>The sea cucumber genome provides insights into morphological evolution and visceral regeneration.</title>
        <authorList>
            <person name="Zhang X."/>
            <person name="Sun L."/>
            <person name="Yuan J."/>
            <person name="Sun Y."/>
            <person name="Gao Y."/>
            <person name="Zhang L."/>
            <person name="Li S."/>
            <person name="Dai H."/>
            <person name="Hamel J.F."/>
            <person name="Liu C."/>
            <person name="Yu Y."/>
            <person name="Liu S."/>
            <person name="Lin W."/>
            <person name="Guo K."/>
            <person name="Jin S."/>
            <person name="Xu P."/>
            <person name="Storey K.B."/>
            <person name="Huan P."/>
            <person name="Zhang T."/>
            <person name="Zhou Y."/>
            <person name="Zhang J."/>
            <person name="Lin C."/>
            <person name="Li X."/>
            <person name="Xing L."/>
            <person name="Huo D."/>
            <person name="Sun M."/>
            <person name="Wang L."/>
            <person name="Mercier A."/>
            <person name="Li F."/>
            <person name="Yang H."/>
            <person name="Xiang J."/>
        </authorList>
    </citation>
    <scope>NUCLEOTIDE SEQUENCE [LARGE SCALE GENOMIC DNA]</scope>
    <source>
        <strain evidence="6">Shaxun</strain>
        <tissue evidence="6">Muscle</tissue>
    </source>
</reference>
<dbReference type="InterPro" id="IPR039873">
    <property type="entry name" value="CCDC78"/>
</dbReference>
<dbReference type="EMBL" id="MRZV01002441">
    <property type="protein sequence ID" value="PIK33695.1"/>
    <property type="molecule type" value="Genomic_DNA"/>
</dbReference>
<keyword evidence="4" id="KW-0175">Coiled coil</keyword>
<dbReference type="PROSITE" id="PS50067">
    <property type="entry name" value="KINESIN_MOTOR_2"/>
    <property type="match status" value="1"/>
</dbReference>
<feature type="coiled-coil region" evidence="4">
    <location>
        <begin position="607"/>
        <end position="634"/>
    </location>
</feature>
<feature type="coiled-coil region" evidence="4">
    <location>
        <begin position="361"/>
        <end position="395"/>
    </location>
</feature>
<evidence type="ECO:0000256" key="2">
    <source>
        <dbReference type="ARBA" id="ARBA00022840"/>
    </source>
</evidence>
<dbReference type="AlphaFoldDB" id="A0A2G8JD77"/>